<organism evidence="2 3">
    <name type="scientific">Rhodofomes roseus</name>
    <dbReference type="NCBI Taxonomy" id="34475"/>
    <lineage>
        <taxon>Eukaryota</taxon>
        <taxon>Fungi</taxon>
        <taxon>Dikarya</taxon>
        <taxon>Basidiomycota</taxon>
        <taxon>Agaricomycotina</taxon>
        <taxon>Agaricomycetes</taxon>
        <taxon>Polyporales</taxon>
        <taxon>Rhodofomes</taxon>
    </lineage>
</organism>
<feature type="region of interest" description="Disordered" evidence="1">
    <location>
        <begin position="1"/>
        <end position="20"/>
    </location>
</feature>
<accession>A0A4Y9YN72</accession>
<name>A0A4Y9YN72_9APHY</name>
<evidence type="ECO:0000313" key="3">
    <source>
        <dbReference type="Proteomes" id="UP000298390"/>
    </source>
</evidence>
<sequence length="436" mass="48963">MSLPTTSNRNGDDKHTDPGDSCFMPLTGTFVVIQLDIDTTIKRFKLDTCTVTDEIKNLRPKKYLGSIQTVTELPMPFKPSHKVAINFVGKGICAEDYDDCVTPGMCTPIEPTSGHPSVTREAVQPSPGFPFGDCYFYSFVSATVRVPTKPYLRRHMVSLDGRGVAMLATNKSDDVQKYIALKKERGFPLEPYEEDEDDSSYDEDGVMEKKQVEHRSECCTDSESMISASSASYDDVTPFDEDELAAIFLRGDEEFEDPEADETPVSVNAWVDLREIEEVVDPSGFLEEVAHLRRVIREAKARSADKYTSVPEADVQMSDEITPIGGKNHHNATSPWVDRTDRADLNQLECMDKTEHTMQSDESQTHVDSTADDAGQKGTPPPVRRIRAVQRLKAMSRWCKRSYIARGLRSVRDKIGKTLRAVTRGLCLPRRRQKSY</sequence>
<feature type="region of interest" description="Disordered" evidence="1">
    <location>
        <begin position="355"/>
        <end position="382"/>
    </location>
</feature>
<dbReference type="EMBL" id="SEKV01000147">
    <property type="protein sequence ID" value="TFY62951.1"/>
    <property type="molecule type" value="Genomic_DNA"/>
</dbReference>
<evidence type="ECO:0000313" key="2">
    <source>
        <dbReference type="EMBL" id="TFY62951.1"/>
    </source>
</evidence>
<dbReference type="STRING" id="34475.A0A4Y9YN72"/>
<protein>
    <submittedName>
        <fullName evidence="2">Uncharacterized protein</fullName>
    </submittedName>
</protein>
<evidence type="ECO:0000256" key="1">
    <source>
        <dbReference type="SAM" id="MobiDB-lite"/>
    </source>
</evidence>
<comment type="caution">
    <text evidence="2">The sequence shown here is derived from an EMBL/GenBank/DDBJ whole genome shotgun (WGS) entry which is preliminary data.</text>
</comment>
<reference evidence="2 3" key="1">
    <citation type="submission" date="2019-01" db="EMBL/GenBank/DDBJ databases">
        <title>Genome sequencing of the rare red list fungi Fomitopsis rosea.</title>
        <authorList>
            <person name="Buettner E."/>
            <person name="Kellner H."/>
        </authorList>
    </citation>
    <scope>NUCLEOTIDE SEQUENCE [LARGE SCALE GENOMIC DNA]</scope>
    <source>
        <strain evidence="2 3">DSM 105464</strain>
    </source>
</reference>
<dbReference type="Proteomes" id="UP000298390">
    <property type="component" value="Unassembled WGS sequence"/>
</dbReference>
<dbReference type="AlphaFoldDB" id="A0A4Y9YN72"/>
<feature type="compositionally biased region" description="Basic and acidic residues" evidence="1">
    <location>
        <begin position="355"/>
        <end position="365"/>
    </location>
</feature>
<proteinExistence type="predicted"/>
<gene>
    <name evidence="2" type="ORF">EVJ58_g3545</name>
</gene>